<name>A0A8W8IEP3_MAGGI</name>
<reference evidence="1" key="1">
    <citation type="submission" date="2022-08" db="UniProtKB">
        <authorList>
            <consortium name="EnsemblMetazoa"/>
        </authorList>
    </citation>
    <scope>IDENTIFICATION</scope>
    <source>
        <strain evidence="1">05x7-T-G4-1.051#20</strain>
    </source>
</reference>
<evidence type="ECO:0000313" key="2">
    <source>
        <dbReference type="Proteomes" id="UP000005408"/>
    </source>
</evidence>
<organism evidence="1 2">
    <name type="scientific">Magallana gigas</name>
    <name type="common">Pacific oyster</name>
    <name type="synonym">Crassostrea gigas</name>
    <dbReference type="NCBI Taxonomy" id="29159"/>
    <lineage>
        <taxon>Eukaryota</taxon>
        <taxon>Metazoa</taxon>
        <taxon>Spiralia</taxon>
        <taxon>Lophotrochozoa</taxon>
        <taxon>Mollusca</taxon>
        <taxon>Bivalvia</taxon>
        <taxon>Autobranchia</taxon>
        <taxon>Pteriomorphia</taxon>
        <taxon>Ostreida</taxon>
        <taxon>Ostreoidea</taxon>
        <taxon>Ostreidae</taxon>
        <taxon>Magallana</taxon>
    </lineage>
</organism>
<protein>
    <submittedName>
        <fullName evidence="1">Uncharacterized protein</fullName>
    </submittedName>
</protein>
<proteinExistence type="predicted"/>
<dbReference type="EnsemblMetazoa" id="G13830.2">
    <property type="protein sequence ID" value="G13830.2:cds"/>
    <property type="gene ID" value="G13830"/>
</dbReference>
<keyword evidence="2" id="KW-1185">Reference proteome</keyword>
<sequence length="262" mass="30191">MKLGKSVPRMPTTSTGYELLSRLINISGHRALMKAVVSWNWDQIYSHPLNIEKRSTTLRWETPCSRDTSDSLPPMVIPVEQALRAMSVKSTLQKDAAIVLKKNYIPVLGRRLTNSFLITNLETADMEGLNLVEESDNMQTACKNNNISTILLNEYRLLSTLAVFLEKVLEDEVYFEHSELYDLMAPVQDKLYELMCDLHTTLYTILHVTIENHVTRDVMNTDLRSLSEDRSSRYYRDYVIYSKNIQYLNHLSAKFLNLTTSS</sequence>
<dbReference type="AlphaFoldDB" id="A0A8W8IEP3"/>
<dbReference type="Proteomes" id="UP000005408">
    <property type="component" value="Unassembled WGS sequence"/>
</dbReference>
<evidence type="ECO:0000313" key="1">
    <source>
        <dbReference type="EnsemblMetazoa" id="G13830.2:cds"/>
    </source>
</evidence>
<accession>A0A8W8IEP3</accession>